<evidence type="ECO:0000313" key="2">
    <source>
        <dbReference type="EMBL" id="BBB15127.1"/>
    </source>
</evidence>
<dbReference type="RefSeq" id="WP_172593968.1">
    <property type="nucleotide sequence ID" value="NZ_AP018005.1"/>
</dbReference>
<protein>
    <submittedName>
        <fullName evidence="2">Uncharacterized protein</fullName>
    </submittedName>
</protein>
<dbReference type="KEGG" id="rvi:RVIR1_06260"/>
<reference evidence="2 3" key="1">
    <citation type="submission" date="2017-03" db="EMBL/GenBank/DDBJ databases">
        <title>The genome sequence of Candidatus Rickettsiella viridis.</title>
        <authorList>
            <person name="Nikoh N."/>
            <person name="Tsuchida T."/>
            <person name="Yamaguchi K."/>
            <person name="Maeda T."/>
            <person name="Shigenobu S."/>
            <person name="Fukatsu T."/>
        </authorList>
    </citation>
    <scope>NUCLEOTIDE SEQUENCE [LARGE SCALE GENOMIC DNA]</scope>
    <source>
        <strain evidence="2 3">Ap-RA04</strain>
    </source>
</reference>
<keyword evidence="3" id="KW-1185">Reference proteome</keyword>
<sequence length="58" mass="6446">MMDTALNTNSGDKQSDVQSMQKESVSEDSSPWSINTALLSYAAKQEIGFKAGIRQRFF</sequence>
<name>A0A2Z5V730_9COXI</name>
<feature type="region of interest" description="Disordered" evidence="1">
    <location>
        <begin position="1"/>
        <end position="31"/>
    </location>
</feature>
<proteinExistence type="predicted"/>
<organism evidence="2 3">
    <name type="scientific">Candidatus Rickettsiella viridis</name>
    <dbReference type="NCBI Taxonomy" id="676208"/>
    <lineage>
        <taxon>Bacteria</taxon>
        <taxon>Pseudomonadati</taxon>
        <taxon>Pseudomonadota</taxon>
        <taxon>Gammaproteobacteria</taxon>
        <taxon>Legionellales</taxon>
        <taxon>Coxiellaceae</taxon>
        <taxon>Rickettsiella</taxon>
    </lineage>
</organism>
<gene>
    <name evidence="2" type="ORF">RVIR1_06260</name>
</gene>
<dbReference type="Proteomes" id="UP000282483">
    <property type="component" value="Chromosome"/>
</dbReference>
<evidence type="ECO:0000256" key="1">
    <source>
        <dbReference type="SAM" id="MobiDB-lite"/>
    </source>
</evidence>
<accession>A0A2Z5V730</accession>
<dbReference type="AlphaFoldDB" id="A0A2Z5V730"/>
<dbReference type="EMBL" id="AP018005">
    <property type="protein sequence ID" value="BBB15127.1"/>
    <property type="molecule type" value="Genomic_DNA"/>
</dbReference>
<evidence type="ECO:0000313" key="3">
    <source>
        <dbReference type="Proteomes" id="UP000282483"/>
    </source>
</evidence>